<organism evidence="2">
    <name type="scientific">Beta vulgaris</name>
    <name type="common">Sugar beet</name>
    <dbReference type="NCBI Taxonomy" id="161934"/>
    <lineage>
        <taxon>Eukaryota</taxon>
        <taxon>Viridiplantae</taxon>
        <taxon>Streptophyta</taxon>
        <taxon>Embryophyta</taxon>
        <taxon>Tracheophyta</taxon>
        <taxon>Spermatophyta</taxon>
        <taxon>Magnoliopsida</taxon>
        <taxon>eudicotyledons</taxon>
        <taxon>Gunneridae</taxon>
        <taxon>Pentapetalae</taxon>
        <taxon>Caryophyllales</taxon>
        <taxon>Chenopodiaceae</taxon>
        <taxon>Betoideae</taxon>
        <taxon>Beta</taxon>
    </lineage>
</organism>
<proteinExistence type="predicted"/>
<feature type="region of interest" description="Disordered" evidence="1">
    <location>
        <begin position="348"/>
        <end position="597"/>
    </location>
</feature>
<dbReference type="AlphaFoldDB" id="G9FIF1"/>
<protein>
    <submittedName>
        <fullName evidence="2">Aminoacyl-tRNA synthetase</fullName>
    </submittedName>
</protein>
<feature type="compositionally biased region" description="Polar residues" evidence="1">
    <location>
        <begin position="482"/>
        <end position="501"/>
    </location>
</feature>
<sequence>MADIHEENQQSINVEDYDDSSSLCKLRQRWELASVLNFLSVFESLIGKELKMSAEEIENALINPNASLAKLHIALLQGIRPVNKKLSNPDVWVTILCKKLADWWPQVAEGEIPLIAEKGFLCREEVSRYKELDPTIRLLMLKALCEVRIEQPDLVSYINGALKQGDQISNFRKDKIGQDRNGISYWYDGNSVIGHRLYREVNNVNLKQKQRGKNCLDLQETNLKWETLATNIEEFRKVSEKLSACQVGVEAAVHETIETEVIPVLEKVQKNKERNLKRRQRQEAFLNGSHTYAAGVTRSCRTRRPVTYTFDKKSPIAALQSDFYSMVIISPLLLTLVSRISTIASSSLLSPQPEVKRKGREVERNDIKHSKCGKKGGDASDEDLQRDARSEEEPRACSEDEENDHQGEGSNNAESYDQQDEGVNNDENTEQQAEGMNNGEKNDQHGEGSDSDEEYDQEGEGSENDEEDDRQGEISDFDEDTNCTNNADKSDNEIANDSDSSAFELKNGKPERNCNTVNGNIATGLQMKKSSDRISHRSLQEARNPEAKNRYRQRPTRNSAFVVPDSEDGSSSQNLSGDASGEGDPSVVADSEDEISS</sequence>
<feature type="compositionally biased region" description="Acidic residues" evidence="1">
    <location>
        <begin position="417"/>
        <end position="429"/>
    </location>
</feature>
<dbReference type="GO" id="GO:0031213">
    <property type="term" value="C:RSF complex"/>
    <property type="evidence" value="ECO:0007669"/>
    <property type="project" value="InterPro"/>
</dbReference>
<keyword evidence="2" id="KW-0436">Ligase</keyword>
<feature type="compositionally biased region" description="Polar residues" evidence="1">
    <location>
        <begin position="513"/>
        <end position="523"/>
    </location>
</feature>
<reference evidence="2" key="1">
    <citation type="submission" date="2011-06" db="EMBL/GenBank/DDBJ databases">
        <title>Sugar beet BAC encodes Dirigent family:zinc finger protein protein.</title>
        <authorList>
            <person name="Kuykendall L.D."/>
            <person name="McGrath M.J."/>
            <person name="Shao J."/>
            <person name="Belayneh B."/>
        </authorList>
    </citation>
    <scope>NUCLEOTIDE SEQUENCE</scope>
</reference>
<evidence type="ECO:0000256" key="1">
    <source>
        <dbReference type="SAM" id="MobiDB-lite"/>
    </source>
</evidence>
<keyword evidence="2" id="KW-0030">Aminoacyl-tRNA synthetase</keyword>
<dbReference type="PANTHER" id="PTHR14296">
    <property type="entry name" value="REMODELING AND SPACING FACTOR 1"/>
    <property type="match status" value="1"/>
</dbReference>
<evidence type="ECO:0000313" key="2">
    <source>
        <dbReference type="EMBL" id="AEV42257.1"/>
    </source>
</evidence>
<dbReference type="InterPro" id="IPR028938">
    <property type="entry name" value="Rsf1-like"/>
</dbReference>
<dbReference type="EMBL" id="JN119301">
    <property type="protein sequence ID" value="AEV42257.1"/>
    <property type="molecule type" value="Genomic_DNA"/>
</dbReference>
<dbReference type="GO" id="GO:0004812">
    <property type="term" value="F:aminoacyl-tRNA ligase activity"/>
    <property type="evidence" value="ECO:0007669"/>
    <property type="project" value="UniProtKB-KW"/>
</dbReference>
<feature type="compositionally biased region" description="Basic and acidic residues" evidence="1">
    <location>
        <begin position="354"/>
        <end position="398"/>
    </location>
</feature>
<accession>G9FIF1</accession>
<feature type="compositionally biased region" description="Acidic residues" evidence="1">
    <location>
        <begin position="449"/>
        <end position="481"/>
    </location>
</feature>
<feature type="compositionally biased region" description="Basic and acidic residues" evidence="1">
    <location>
        <begin position="529"/>
        <end position="549"/>
    </location>
</feature>
<name>G9FIF1_BETVU</name>
<dbReference type="PANTHER" id="PTHR14296:SF12">
    <property type="entry name" value="DDT DOMAIN-CONTAINING PROTEIN DDR4 ISOFORM X1"/>
    <property type="match status" value="1"/>
</dbReference>
<dbReference type="GO" id="GO:0006355">
    <property type="term" value="P:regulation of DNA-templated transcription"/>
    <property type="evidence" value="ECO:0007669"/>
    <property type="project" value="InterPro"/>
</dbReference>